<evidence type="ECO:0000256" key="1">
    <source>
        <dbReference type="SAM" id="MobiDB-lite"/>
    </source>
</evidence>
<proteinExistence type="predicted"/>
<name>A0A317VLX6_9EURO</name>
<accession>A0A317VLX6</accession>
<sequence length="73" mass="8479">MTSQNFSRSDSDNSFYVCLLPDVLFADVPIHASRNKTKRKQNKTDPFRTPPKKPHCCELEIRMLGQITSRPER</sequence>
<organism evidence="2 3">
    <name type="scientific">Aspergillus heteromorphus CBS 117.55</name>
    <dbReference type="NCBI Taxonomy" id="1448321"/>
    <lineage>
        <taxon>Eukaryota</taxon>
        <taxon>Fungi</taxon>
        <taxon>Dikarya</taxon>
        <taxon>Ascomycota</taxon>
        <taxon>Pezizomycotina</taxon>
        <taxon>Eurotiomycetes</taxon>
        <taxon>Eurotiomycetidae</taxon>
        <taxon>Eurotiales</taxon>
        <taxon>Aspergillaceae</taxon>
        <taxon>Aspergillus</taxon>
        <taxon>Aspergillus subgen. Circumdati</taxon>
    </lineage>
</organism>
<evidence type="ECO:0000313" key="3">
    <source>
        <dbReference type="Proteomes" id="UP000247233"/>
    </source>
</evidence>
<dbReference type="Proteomes" id="UP000247233">
    <property type="component" value="Unassembled WGS sequence"/>
</dbReference>
<dbReference type="EMBL" id="MSFL01000025">
    <property type="protein sequence ID" value="PWY72910.1"/>
    <property type="molecule type" value="Genomic_DNA"/>
</dbReference>
<dbReference type="VEuPathDB" id="FungiDB:BO70DRAFT_112680"/>
<gene>
    <name evidence="2" type="ORF">BO70DRAFT_112680</name>
</gene>
<keyword evidence="3" id="KW-1185">Reference proteome</keyword>
<protein>
    <submittedName>
        <fullName evidence="2">Uncharacterized protein</fullName>
    </submittedName>
</protein>
<dbReference type="AlphaFoldDB" id="A0A317VLX6"/>
<dbReference type="RefSeq" id="XP_025396564.1">
    <property type="nucleotide sequence ID" value="XM_025537889.1"/>
</dbReference>
<evidence type="ECO:0000313" key="2">
    <source>
        <dbReference type="EMBL" id="PWY72910.1"/>
    </source>
</evidence>
<feature type="region of interest" description="Disordered" evidence="1">
    <location>
        <begin position="32"/>
        <end position="54"/>
    </location>
</feature>
<reference evidence="2 3" key="1">
    <citation type="submission" date="2016-12" db="EMBL/GenBank/DDBJ databases">
        <title>The genomes of Aspergillus section Nigri reveals drivers in fungal speciation.</title>
        <authorList>
            <consortium name="DOE Joint Genome Institute"/>
            <person name="Vesth T.C."/>
            <person name="Nybo J."/>
            <person name="Theobald S."/>
            <person name="Brandl J."/>
            <person name="Frisvad J.C."/>
            <person name="Nielsen K.F."/>
            <person name="Lyhne E.K."/>
            <person name="Kogle M.E."/>
            <person name="Kuo A."/>
            <person name="Riley R."/>
            <person name="Clum A."/>
            <person name="Nolan M."/>
            <person name="Lipzen A."/>
            <person name="Salamov A."/>
            <person name="Henrissat B."/>
            <person name="Wiebenga A."/>
            <person name="De Vries R.P."/>
            <person name="Grigoriev I.V."/>
            <person name="Mortensen U.H."/>
            <person name="Andersen M.R."/>
            <person name="Baker S.E."/>
        </authorList>
    </citation>
    <scope>NUCLEOTIDE SEQUENCE [LARGE SCALE GENOMIC DNA]</scope>
    <source>
        <strain evidence="2 3">CBS 117.55</strain>
    </source>
</reference>
<comment type="caution">
    <text evidence="2">The sequence shown here is derived from an EMBL/GenBank/DDBJ whole genome shotgun (WGS) entry which is preliminary data.</text>
</comment>
<dbReference type="GeneID" id="37060126"/>